<dbReference type="GO" id="GO:0016020">
    <property type="term" value="C:membrane"/>
    <property type="evidence" value="ECO:0007669"/>
    <property type="project" value="UniProtKB-SubCell"/>
</dbReference>
<dbReference type="PRINTS" id="PR00171">
    <property type="entry name" value="SUGRTRNSPORT"/>
</dbReference>
<dbReference type="OrthoDB" id="6612291at2759"/>
<evidence type="ECO:0000256" key="2">
    <source>
        <dbReference type="ARBA" id="ARBA00010992"/>
    </source>
</evidence>
<protein>
    <submittedName>
        <fullName evidence="11">Quinate permease 6</fullName>
    </submittedName>
</protein>
<feature type="transmembrane region" description="Helical" evidence="9">
    <location>
        <begin position="353"/>
        <end position="369"/>
    </location>
</feature>
<keyword evidence="8" id="KW-0175">Coiled coil</keyword>
<keyword evidence="3 7" id="KW-0813">Transport</keyword>
<organism evidence="11 12">
    <name type="scientific">Colletotrichum chlorophyti</name>
    <dbReference type="NCBI Taxonomy" id="708187"/>
    <lineage>
        <taxon>Eukaryota</taxon>
        <taxon>Fungi</taxon>
        <taxon>Dikarya</taxon>
        <taxon>Ascomycota</taxon>
        <taxon>Pezizomycotina</taxon>
        <taxon>Sordariomycetes</taxon>
        <taxon>Hypocreomycetidae</taxon>
        <taxon>Glomerellales</taxon>
        <taxon>Glomerellaceae</taxon>
        <taxon>Colletotrichum</taxon>
    </lineage>
</organism>
<comment type="caution">
    <text evidence="11">The sequence shown here is derived from an EMBL/GenBank/DDBJ whole genome shotgun (WGS) entry which is preliminary data.</text>
</comment>
<evidence type="ECO:0000313" key="11">
    <source>
        <dbReference type="EMBL" id="OLN81755.1"/>
    </source>
</evidence>
<evidence type="ECO:0000256" key="1">
    <source>
        <dbReference type="ARBA" id="ARBA00004141"/>
    </source>
</evidence>
<dbReference type="Proteomes" id="UP000186583">
    <property type="component" value="Unassembled WGS sequence"/>
</dbReference>
<feature type="transmembrane region" description="Helical" evidence="9">
    <location>
        <begin position="132"/>
        <end position="150"/>
    </location>
</feature>
<feature type="domain" description="Major facilitator superfamily (MFS) profile" evidence="10">
    <location>
        <begin position="2"/>
        <end position="446"/>
    </location>
</feature>
<evidence type="ECO:0000313" key="12">
    <source>
        <dbReference type="Proteomes" id="UP000186583"/>
    </source>
</evidence>
<reference evidence="11 12" key="1">
    <citation type="submission" date="2016-11" db="EMBL/GenBank/DDBJ databases">
        <title>Draft Genome Assembly of Colletotrichum chlorophyti a pathogen of herbaceous plants.</title>
        <authorList>
            <person name="Gan P."/>
            <person name="Narusaka M."/>
            <person name="Tsushima A."/>
            <person name="Narusaka Y."/>
            <person name="Takano Y."/>
            <person name="Shirasu K."/>
        </authorList>
    </citation>
    <scope>NUCLEOTIDE SEQUENCE [LARGE SCALE GENOMIC DNA]</scope>
    <source>
        <strain evidence="11 12">NTL11</strain>
    </source>
</reference>
<dbReference type="InterPro" id="IPR005829">
    <property type="entry name" value="Sugar_transporter_CS"/>
</dbReference>
<feature type="transmembrane region" description="Helical" evidence="9">
    <location>
        <begin position="71"/>
        <end position="89"/>
    </location>
</feature>
<evidence type="ECO:0000256" key="8">
    <source>
        <dbReference type="SAM" id="Coils"/>
    </source>
</evidence>
<feature type="coiled-coil region" evidence="8">
    <location>
        <begin position="201"/>
        <end position="228"/>
    </location>
</feature>
<evidence type="ECO:0000256" key="6">
    <source>
        <dbReference type="ARBA" id="ARBA00023136"/>
    </source>
</evidence>
<dbReference type="FunFam" id="1.20.1250.20:FF:000134">
    <property type="entry name" value="MFS sugar transporter protein"/>
    <property type="match status" value="1"/>
</dbReference>
<gene>
    <name evidence="11" type="ORF">CCHL11_06927</name>
</gene>
<dbReference type="InterPro" id="IPR005828">
    <property type="entry name" value="MFS_sugar_transport-like"/>
</dbReference>
<keyword evidence="4 9" id="KW-0812">Transmembrane</keyword>
<feature type="transmembrane region" description="Helical" evidence="9">
    <location>
        <begin position="294"/>
        <end position="314"/>
    </location>
</feature>
<keyword evidence="6 9" id="KW-0472">Membrane</keyword>
<dbReference type="Gene3D" id="1.20.1250.20">
    <property type="entry name" value="MFS general substrate transporter like domains"/>
    <property type="match status" value="1"/>
</dbReference>
<dbReference type="PANTHER" id="PTHR48022:SF46">
    <property type="entry name" value="SUGAR TRANSPORTER, PUTATIVE (AFU_ORTHOLOGUE AFUA_1G11830)-RELATED"/>
    <property type="match status" value="1"/>
</dbReference>
<keyword evidence="12" id="KW-1185">Reference proteome</keyword>
<dbReference type="NCBIfam" id="TIGR00879">
    <property type="entry name" value="SP"/>
    <property type="match status" value="1"/>
</dbReference>
<accession>A0A1Q8RBN5</accession>
<dbReference type="AlphaFoldDB" id="A0A1Q8RBN5"/>
<comment type="similarity">
    <text evidence="2 7">Belongs to the major facilitator superfamily. Sugar transporter (TC 2.A.1.1) family.</text>
</comment>
<proteinExistence type="inferred from homology"/>
<feature type="transmembrane region" description="Helical" evidence="9">
    <location>
        <begin position="170"/>
        <end position="188"/>
    </location>
</feature>
<evidence type="ECO:0000256" key="3">
    <source>
        <dbReference type="ARBA" id="ARBA00022448"/>
    </source>
</evidence>
<feature type="transmembrane region" description="Helical" evidence="9">
    <location>
        <begin position="38"/>
        <end position="59"/>
    </location>
</feature>
<feature type="transmembrane region" description="Helical" evidence="9">
    <location>
        <begin position="424"/>
        <end position="442"/>
    </location>
</feature>
<keyword evidence="5 9" id="KW-1133">Transmembrane helix</keyword>
<dbReference type="PROSITE" id="PS00216">
    <property type="entry name" value="SUGAR_TRANSPORT_1"/>
    <property type="match status" value="2"/>
</dbReference>
<evidence type="ECO:0000259" key="10">
    <source>
        <dbReference type="PROSITE" id="PS50850"/>
    </source>
</evidence>
<evidence type="ECO:0000256" key="4">
    <source>
        <dbReference type="ARBA" id="ARBA00022692"/>
    </source>
</evidence>
<dbReference type="PROSITE" id="PS50850">
    <property type="entry name" value="MFS"/>
    <property type="match status" value="1"/>
</dbReference>
<comment type="subcellular location">
    <subcellularLocation>
        <location evidence="1">Membrane</location>
        <topology evidence="1">Multi-pass membrane protein</topology>
    </subcellularLocation>
</comment>
<dbReference type="EMBL" id="MPGH01000242">
    <property type="protein sequence ID" value="OLN81755.1"/>
    <property type="molecule type" value="Genomic_DNA"/>
</dbReference>
<dbReference type="PANTHER" id="PTHR48022">
    <property type="entry name" value="PLASTIDIC GLUCOSE TRANSPORTER 4"/>
    <property type="match status" value="1"/>
</dbReference>
<feature type="transmembrane region" description="Helical" evidence="9">
    <location>
        <begin position="321"/>
        <end position="341"/>
    </location>
</feature>
<evidence type="ECO:0000256" key="5">
    <source>
        <dbReference type="ARBA" id="ARBA00022989"/>
    </source>
</evidence>
<dbReference type="Pfam" id="PF00083">
    <property type="entry name" value="Sugar_tr"/>
    <property type="match status" value="1"/>
</dbReference>
<dbReference type="InterPro" id="IPR003663">
    <property type="entry name" value="Sugar/inositol_transpt"/>
</dbReference>
<evidence type="ECO:0000256" key="7">
    <source>
        <dbReference type="RuleBase" id="RU003346"/>
    </source>
</evidence>
<dbReference type="InterPro" id="IPR020846">
    <property type="entry name" value="MFS_dom"/>
</dbReference>
<dbReference type="InterPro" id="IPR050360">
    <property type="entry name" value="MFS_Sugar_Transporters"/>
</dbReference>
<sequence length="503" mass="56368">YVALVAAGCMILMGYDASVFNSVQVSPNWKDHFNHPDPYMIGLLNTTYTVGGIVTGWFFSGPIADYFGRRWAMAIGCIITIVATLVQTFTPWHQIGVFIFGRILIGIGQAIAITAGPIYIGEITESHIRGRVMSFWQMFYSVGSLVAYWINWGAARRRDALGDWDWKMVVIFQMMMPIIIVAQLPFIPESPRWLINRRNDVEGARKALARVRADSQKVEEEVQTIREANEYEKEAQSEGVKAYLALFKDASIRKRLYIAFFINVGQQLSGQGTLNSYSSTIYAKVYKDFDTINLINALNATFGILFTLNAVWTVDRYGRRFLFLVGACGMAACTMAIPIVGLTTPGTTDKSRPVGIAITFLAFLFAFFYKPTWGATTWTYTSEIFPLNVRGPAVGMSVQMQGVANTIFQQFFPIFYKNEGLKTFFFFMATNICLAFIVYFILPETKQVPLEEMDTLFGGVSHVDKGANMMHEVEVTKNTGADAVEIVEAPTNNETARDNDKNV</sequence>
<feature type="non-terminal residue" evidence="11">
    <location>
        <position position="1"/>
    </location>
</feature>
<name>A0A1Q8RBN5_9PEZI</name>
<feature type="transmembrane region" description="Helical" evidence="9">
    <location>
        <begin position="95"/>
        <end position="120"/>
    </location>
</feature>
<dbReference type="SUPFAM" id="SSF103473">
    <property type="entry name" value="MFS general substrate transporter"/>
    <property type="match status" value="1"/>
</dbReference>
<dbReference type="GO" id="GO:0005351">
    <property type="term" value="F:carbohydrate:proton symporter activity"/>
    <property type="evidence" value="ECO:0007669"/>
    <property type="project" value="TreeGrafter"/>
</dbReference>
<dbReference type="InterPro" id="IPR036259">
    <property type="entry name" value="MFS_trans_sf"/>
</dbReference>
<evidence type="ECO:0000256" key="9">
    <source>
        <dbReference type="SAM" id="Phobius"/>
    </source>
</evidence>